<proteinExistence type="predicted"/>
<sequence length="110" mass="11586">RHFAAVQALALGEDAPEETVDMLQPDEGALREKAPLLQAWRRELDAASAAAPAPSKRAAPAGLEDRVPRSRPRLAPAAPDGPEAMRAAIFGAPCTRGSPAPARRQTSWSA</sequence>
<evidence type="ECO:0000256" key="1">
    <source>
        <dbReference type="SAM" id="MobiDB-lite"/>
    </source>
</evidence>
<gene>
    <name evidence="3" type="ORF">PCOR1329_LOCUS81585</name>
</gene>
<name>A0ABN9Y463_9DINO</name>
<evidence type="ECO:0000259" key="2">
    <source>
        <dbReference type="Pfam" id="PF03730"/>
    </source>
</evidence>
<accession>A0ABN9Y463</accession>
<comment type="caution">
    <text evidence="3">The sequence shown here is derived from an EMBL/GenBank/DDBJ whole genome shotgun (WGS) entry which is preliminary data.</text>
</comment>
<dbReference type="EMBL" id="CAUYUJ010021649">
    <property type="protein sequence ID" value="CAK0906153.1"/>
    <property type="molecule type" value="Genomic_DNA"/>
</dbReference>
<organism evidence="3 4">
    <name type="scientific">Prorocentrum cordatum</name>
    <dbReference type="NCBI Taxonomy" id="2364126"/>
    <lineage>
        <taxon>Eukaryota</taxon>
        <taxon>Sar</taxon>
        <taxon>Alveolata</taxon>
        <taxon>Dinophyceae</taxon>
        <taxon>Prorocentrales</taxon>
        <taxon>Prorocentraceae</taxon>
        <taxon>Prorocentrum</taxon>
    </lineage>
</organism>
<feature type="compositionally biased region" description="Low complexity" evidence="1">
    <location>
        <begin position="46"/>
        <end position="61"/>
    </location>
</feature>
<evidence type="ECO:0000313" key="3">
    <source>
        <dbReference type="EMBL" id="CAK0906153.1"/>
    </source>
</evidence>
<dbReference type="Proteomes" id="UP001189429">
    <property type="component" value="Unassembled WGS sequence"/>
</dbReference>
<feature type="region of interest" description="Disordered" evidence="1">
    <location>
        <begin position="45"/>
        <end position="110"/>
    </location>
</feature>
<protein>
    <recommendedName>
        <fullName evidence="2">Ku70/Ku80 C-terminal arm domain-containing protein</fullName>
    </recommendedName>
</protein>
<dbReference type="Gene3D" id="1.10.1600.10">
    <property type="match status" value="1"/>
</dbReference>
<feature type="domain" description="Ku70/Ku80 C-terminal arm" evidence="2">
    <location>
        <begin position="1"/>
        <end position="59"/>
    </location>
</feature>
<evidence type="ECO:0000313" key="4">
    <source>
        <dbReference type="Proteomes" id="UP001189429"/>
    </source>
</evidence>
<feature type="non-terminal residue" evidence="3">
    <location>
        <position position="1"/>
    </location>
</feature>
<keyword evidence="4" id="KW-1185">Reference proteome</keyword>
<reference evidence="3" key="1">
    <citation type="submission" date="2023-10" db="EMBL/GenBank/DDBJ databases">
        <authorList>
            <person name="Chen Y."/>
            <person name="Shah S."/>
            <person name="Dougan E. K."/>
            <person name="Thang M."/>
            <person name="Chan C."/>
        </authorList>
    </citation>
    <scope>NUCLEOTIDE SEQUENCE [LARGE SCALE GENOMIC DNA]</scope>
</reference>
<dbReference type="InterPro" id="IPR005160">
    <property type="entry name" value="Ku_C"/>
</dbReference>
<dbReference type="Pfam" id="PF03730">
    <property type="entry name" value="Ku_C"/>
    <property type="match status" value="1"/>
</dbReference>